<comment type="caution">
    <text evidence="1">The sequence shown here is derived from an EMBL/GenBank/DDBJ whole genome shotgun (WGS) entry which is preliminary data.</text>
</comment>
<reference evidence="1" key="1">
    <citation type="journal article" date="2015" name="Nature">
        <title>Complex archaea that bridge the gap between prokaryotes and eukaryotes.</title>
        <authorList>
            <person name="Spang A."/>
            <person name="Saw J.H."/>
            <person name="Jorgensen S.L."/>
            <person name="Zaremba-Niedzwiedzka K."/>
            <person name="Martijn J."/>
            <person name="Lind A.E."/>
            <person name="van Eijk R."/>
            <person name="Schleper C."/>
            <person name="Guy L."/>
            <person name="Ettema T.J."/>
        </authorList>
    </citation>
    <scope>NUCLEOTIDE SEQUENCE</scope>
</reference>
<dbReference type="AlphaFoldDB" id="A0A0F9TDH0"/>
<gene>
    <name evidence="1" type="ORF">LCGC14_0406360</name>
</gene>
<protein>
    <submittedName>
        <fullName evidence="1">Uncharacterized protein</fullName>
    </submittedName>
</protein>
<sequence>MKPTKEQEERFWEGCGLVYHPLETFPEEETAYEGGIVCRQPYWEYPDGSTHQAPPDLTGIEALGNLFLHAVPVYKFHYGGEALYKLLVDWACKVSLSREEVNPALALYCVLDKEK</sequence>
<dbReference type="EMBL" id="LAZR01000353">
    <property type="protein sequence ID" value="KKN72932.1"/>
    <property type="molecule type" value="Genomic_DNA"/>
</dbReference>
<proteinExistence type="predicted"/>
<accession>A0A0F9TDH0</accession>
<organism evidence="1">
    <name type="scientific">marine sediment metagenome</name>
    <dbReference type="NCBI Taxonomy" id="412755"/>
    <lineage>
        <taxon>unclassified sequences</taxon>
        <taxon>metagenomes</taxon>
        <taxon>ecological metagenomes</taxon>
    </lineage>
</organism>
<evidence type="ECO:0000313" key="1">
    <source>
        <dbReference type="EMBL" id="KKN72932.1"/>
    </source>
</evidence>
<name>A0A0F9TDH0_9ZZZZ</name>